<protein>
    <submittedName>
        <fullName evidence="2">ABC-2 type transport system permease protein</fullName>
    </submittedName>
</protein>
<sequence length="657" mass="76680">MQSRTFYFKKELLKQSFRTTGWIGIAYFIALTIILPLQVVMDISAERDEYNTYYFERVDDLFDINGPLQIITILTVPFLAGIFAFRYIQVKGSADFIHSLPLSRNKLFHHHFLVGYAMVVIPVIVTGLILYIMSNTMDVEELFLQRDVGVWLFFTVIIVSLMYSFTVLAGGITGVSAIQGMLSYIFLIFPVGIVYLIFFNLEMLLSGFSPGYLWEENYSGWSPIVQSVFFFESGEIDYNVMWIYAVIAVICYLIALVLYRCRPVEAASQTLIFHYLKPIFKIGVTFCFMLLFGTYFGMVQEQYIGWITFGYIFGALLGYLIAEMLIQKTWRVFGEWKGFFIYIGISLLVLASLVFDWFGYETRVPQAGEVEGIQIIDFVSYYDDPSVEFDELPKIEDEKLIKLITEFHQEIIDTGTLDRDWQSDSSEIYINYYLDNGTNIKRQYFIPSVKEFKEYLKPVYENEIFRKNSRHWLFSEKTDVKNIRIHTYRDDAVISNTLESRLMDALREDYLNASFEEIMAGEESILTIEFELEDNNYYSPFIDVPRSYTNTMDLLEKEGFHKFTDLTEQETVMIAVKNESSKLKYLHEVPFTDASKLKDVFVTQDLNQIEQIVKLEKEYDYDGKWTIAAFGPGRDEYITSFTVNEEQLPAFVKDYFK</sequence>
<keyword evidence="1" id="KW-0472">Membrane</keyword>
<keyword evidence="3" id="KW-1185">Reference proteome</keyword>
<reference evidence="2 3" key="1">
    <citation type="submission" date="2016-10" db="EMBL/GenBank/DDBJ databases">
        <authorList>
            <person name="de Groot N.N."/>
        </authorList>
    </citation>
    <scope>NUCLEOTIDE SEQUENCE [LARGE SCALE GENOMIC DNA]</scope>
    <source>
        <strain evidence="2 3">CGMCC 1.7727</strain>
    </source>
</reference>
<keyword evidence="1" id="KW-1133">Transmembrane helix</keyword>
<dbReference type="STRING" id="531814.SAMN04487944_11495"/>
<accession>A0A1H9TP82</accession>
<dbReference type="PANTHER" id="PTHR39177">
    <property type="entry name" value="ABC TRANSPORTER PERMEASE YTRC-RELATED"/>
    <property type="match status" value="1"/>
</dbReference>
<feature type="transmembrane region" description="Helical" evidence="1">
    <location>
        <begin position="279"/>
        <end position="297"/>
    </location>
</feature>
<feature type="transmembrane region" description="Helical" evidence="1">
    <location>
        <begin position="241"/>
        <end position="259"/>
    </location>
</feature>
<feature type="transmembrane region" description="Helical" evidence="1">
    <location>
        <begin position="181"/>
        <end position="201"/>
    </location>
</feature>
<dbReference type="InterPro" id="IPR053046">
    <property type="entry name" value="ABC-5_transporter"/>
</dbReference>
<gene>
    <name evidence="2" type="ORF">SAMN04487944_11495</name>
</gene>
<feature type="transmembrane region" description="Helical" evidence="1">
    <location>
        <begin position="303"/>
        <end position="326"/>
    </location>
</feature>
<evidence type="ECO:0000313" key="3">
    <source>
        <dbReference type="Proteomes" id="UP000199687"/>
    </source>
</evidence>
<dbReference type="AlphaFoldDB" id="A0A1H9TP82"/>
<feature type="transmembrane region" description="Helical" evidence="1">
    <location>
        <begin position="338"/>
        <end position="360"/>
    </location>
</feature>
<feature type="transmembrane region" description="Helical" evidence="1">
    <location>
        <begin position="21"/>
        <end position="41"/>
    </location>
</feature>
<keyword evidence="1" id="KW-0812">Transmembrane</keyword>
<feature type="transmembrane region" description="Helical" evidence="1">
    <location>
        <begin position="68"/>
        <end position="88"/>
    </location>
</feature>
<dbReference type="InterPro" id="IPR023264">
    <property type="entry name" value="ABC_transptr_acetoin_YtrC/YtrD"/>
</dbReference>
<evidence type="ECO:0000313" key="2">
    <source>
        <dbReference type="EMBL" id="SER98719.1"/>
    </source>
</evidence>
<organism evidence="2 3">
    <name type="scientific">Gracilibacillus ureilyticus</name>
    <dbReference type="NCBI Taxonomy" id="531814"/>
    <lineage>
        <taxon>Bacteria</taxon>
        <taxon>Bacillati</taxon>
        <taxon>Bacillota</taxon>
        <taxon>Bacilli</taxon>
        <taxon>Bacillales</taxon>
        <taxon>Bacillaceae</taxon>
        <taxon>Gracilibacillus</taxon>
    </lineage>
</organism>
<dbReference type="OrthoDB" id="1706490at2"/>
<dbReference type="RefSeq" id="WP_089742052.1">
    <property type="nucleotide sequence ID" value="NZ_FOGL01000014.1"/>
</dbReference>
<dbReference type="EMBL" id="FOGL01000014">
    <property type="protein sequence ID" value="SER98719.1"/>
    <property type="molecule type" value="Genomic_DNA"/>
</dbReference>
<name>A0A1H9TP82_9BACI</name>
<evidence type="ECO:0000256" key="1">
    <source>
        <dbReference type="SAM" id="Phobius"/>
    </source>
</evidence>
<feature type="transmembrane region" description="Helical" evidence="1">
    <location>
        <begin position="148"/>
        <end position="169"/>
    </location>
</feature>
<feature type="transmembrane region" description="Helical" evidence="1">
    <location>
        <begin position="108"/>
        <end position="133"/>
    </location>
</feature>
<dbReference type="PANTHER" id="PTHR39177:SF1">
    <property type="entry name" value="ABC TRANSPORTER PERMEASE YTRC-RELATED"/>
    <property type="match status" value="1"/>
</dbReference>
<dbReference type="Proteomes" id="UP000199687">
    <property type="component" value="Unassembled WGS sequence"/>
</dbReference>
<proteinExistence type="predicted"/>
<dbReference type="PRINTS" id="PR02026">
    <property type="entry name" value="YTRCYTRDABC"/>
</dbReference>